<evidence type="ECO:0000259" key="2">
    <source>
        <dbReference type="Pfam" id="PF01557"/>
    </source>
</evidence>
<feature type="domain" description="Fumarylacetoacetase-like C-terminal" evidence="2">
    <location>
        <begin position="10"/>
        <end position="214"/>
    </location>
</feature>
<dbReference type="Proteomes" id="UP000295361">
    <property type="component" value="Unassembled WGS sequence"/>
</dbReference>
<dbReference type="SUPFAM" id="SSF56529">
    <property type="entry name" value="FAH"/>
    <property type="match status" value="1"/>
</dbReference>
<evidence type="ECO:0000313" key="4">
    <source>
        <dbReference type="Proteomes" id="UP000295361"/>
    </source>
</evidence>
<keyword evidence="4" id="KW-1185">Reference proteome</keyword>
<dbReference type="RefSeq" id="WP_133700221.1">
    <property type="nucleotide sequence ID" value="NZ_SNXS01000002.1"/>
</dbReference>
<sequence>MQIPPQPGTVYGTLLNHQANLATLQAQGDLAASVYKALPQVPVLYIKTANTVVGPDAHVEVPAEVSELEAGATLGLVIARTATAVTTAQALSHLAGYVLINDLTVPHASVHRPPVRHRNRDGFCPIGALLPAGELADPQQLEIVVKVNGQERQRFRLDALVRSLPQLLADVTEFMTLQAGDVLHVGVPEGAPRVRVGDVVTIEAAGFAPLVTHLVAEGAR</sequence>
<dbReference type="PANTHER" id="PTHR11820:SF114">
    <property type="entry name" value="4-HYDROXYPHENYLACETATE CATABOLISM PROTEIN"/>
    <property type="match status" value="1"/>
</dbReference>
<dbReference type="Pfam" id="PF01557">
    <property type="entry name" value="FAA_hydrolase"/>
    <property type="match status" value="1"/>
</dbReference>
<dbReference type="PANTHER" id="PTHR11820">
    <property type="entry name" value="ACYLPYRUVASE"/>
    <property type="match status" value="1"/>
</dbReference>
<dbReference type="OrthoDB" id="9805307at2"/>
<dbReference type="Gene3D" id="3.90.850.10">
    <property type="entry name" value="Fumarylacetoacetase-like, C-terminal domain"/>
    <property type="match status" value="1"/>
</dbReference>
<protein>
    <submittedName>
        <fullName evidence="3">5-carboxy-2-oxohept-3-enedioate decarboxylase HpaG1 subunit</fullName>
    </submittedName>
</protein>
<accession>A0A4R6QQ06</accession>
<comment type="caution">
    <text evidence="3">The sequence shown here is derived from an EMBL/GenBank/DDBJ whole genome shotgun (WGS) entry which is preliminary data.</text>
</comment>
<dbReference type="InterPro" id="IPR036663">
    <property type="entry name" value="Fumarylacetoacetase_C_sf"/>
</dbReference>
<dbReference type="GO" id="GO:0003824">
    <property type="term" value="F:catalytic activity"/>
    <property type="evidence" value="ECO:0007669"/>
    <property type="project" value="InterPro"/>
</dbReference>
<evidence type="ECO:0000256" key="1">
    <source>
        <dbReference type="ARBA" id="ARBA00022723"/>
    </source>
</evidence>
<organism evidence="3 4">
    <name type="scientific">Roseateles toxinivorans</name>
    <dbReference type="NCBI Taxonomy" id="270368"/>
    <lineage>
        <taxon>Bacteria</taxon>
        <taxon>Pseudomonadati</taxon>
        <taxon>Pseudomonadota</taxon>
        <taxon>Betaproteobacteria</taxon>
        <taxon>Burkholderiales</taxon>
        <taxon>Sphaerotilaceae</taxon>
        <taxon>Roseateles</taxon>
    </lineage>
</organism>
<gene>
    <name evidence="3" type="ORF">DES47_102522</name>
</gene>
<dbReference type="EMBL" id="SNXS01000002">
    <property type="protein sequence ID" value="TDP72777.1"/>
    <property type="molecule type" value="Genomic_DNA"/>
</dbReference>
<dbReference type="AlphaFoldDB" id="A0A4R6QQ06"/>
<dbReference type="GO" id="GO:0046872">
    <property type="term" value="F:metal ion binding"/>
    <property type="evidence" value="ECO:0007669"/>
    <property type="project" value="UniProtKB-KW"/>
</dbReference>
<dbReference type="InterPro" id="IPR011234">
    <property type="entry name" value="Fumarylacetoacetase-like_C"/>
</dbReference>
<evidence type="ECO:0000313" key="3">
    <source>
        <dbReference type="EMBL" id="TDP72777.1"/>
    </source>
</evidence>
<keyword evidence="1" id="KW-0479">Metal-binding</keyword>
<reference evidence="3 4" key="1">
    <citation type="submission" date="2019-03" db="EMBL/GenBank/DDBJ databases">
        <title>Genomic Encyclopedia of Type Strains, Phase IV (KMG-IV): sequencing the most valuable type-strain genomes for metagenomic binning, comparative biology and taxonomic classification.</title>
        <authorList>
            <person name="Goeker M."/>
        </authorList>
    </citation>
    <scope>NUCLEOTIDE SEQUENCE [LARGE SCALE GENOMIC DNA]</scope>
    <source>
        <strain evidence="3 4">DSM 16998</strain>
    </source>
</reference>
<name>A0A4R6QQ06_9BURK</name>
<dbReference type="InParanoid" id="A0A4R6QQ06"/>
<proteinExistence type="predicted"/>